<accession>A0A3G3M8A0</accession>
<evidence type="ECO:0000313" key="2">
    <source>
        <dbReference type="EMBL" id="AYR02659.1"/>
    </source>
</evidence>
<proteinExistence type="predicted"/>
<evidence type="ECO:0000256" key="1">
    <source>
        <dbReference type="SAM" id="MobiDB-lite"/>
    </source>
</evidence>
<keyword evidence="3" id="KW-1185">Reference proteome</keyword>
<reference evidence="2 3" key="1">
    <citation type="submission" date="2018-09" db="EMBL/GenBank/DDBJ databases">
        <authorList>
            <person name="Bizzell D.M."/>
            <person name="Addison A."/>
            <person name="Harrison C.F."/>
            <person name="Mitchell M.S."/>
            <person name="Peele K.A."/>
            <person name="Penn T.R."/>
            <person name="Wheeler S.A."/>
            <person name="Postiglione A.E."/>
            <person name="Patwardhan S."/>
            <person name="Newman R.H."/>
            <person name="Coomans R.J."/>
            <person name="Garlena R.A."/>
            <person name="Russell D.A."/>
            <person name="Pope W.H."/>
            <person name="Jacobs-Sera D."/>
            <person name="Hatfull G.F."/>
        </authorList>
    </citation>
    <scope>NUCLEOTIDE SEQUENCE [LARGE SCALE GENOMIC DNA]</scope>
</reference>
<feature type="region of interest" description="Disordered" evidence="1">
    <location>
        <begin position="52"/>
        <end position="160"/>
    </location>
</feature>
<dbReference type="Proteomes" id="UP000272594">
    <property type="component" value="Segment"/>
</dbReference>
<sequence length="187" mass="19770">MPTVLVKDGDNPSEIAAALLRAAAPDKWRVRKVTAGRRQAFEVPDDVYEAFAAEHGLDTEGDGADGDKDAPPPETPTDHTGTPAGGDGDSPLPTGDFAPADDVTPPLVSGDPVIETGADDDGRTESEREADEQAQAARDELAGSRGEAPDRNDKTEDWQRFMRPVLGDAVVGMKRSELIAAHDNEDA</sequence>
<feature type="compositionally biased region" description="Basic and acidic residues" evidence="1">
    <location>
        <begin position="137"/>
        <end position="160"/>
    </location>
</feature>
<dbReference type="EMBL" id="MH976509">
    <property type="protein sequence ID" value="AYR02659.1"/>
    <property type="molecule type" value="Genomic_DNA"/>
</dbReference>
<organism evidence="2 3">
    <name type="scientific">Gordonia phage Bizzy</name>
    <dbReference type="NCBI Taxonomy" id="2483667"/>
    <lineage>
        <taxon>Viruses</taxon>
        <taxon>Duplodnaviria</taxon>
        <taxon>Heunggongvirae</taxon>
        <taxon>Uroviricota</taxon>
        <taxon>Caudoviricetes</taxon>
        <taxon>Stackebrandtviridae</taxon>
        <taxon>Schenleyvirinae</taxon>
        <taxon>Kroosvirus</taxon>
        <taxon>Kroosvirus bizzy</taxon>
    </lineage>
</organism>
<dbReference type="RefSeq" id="YP_010001987.1">
    <property type="nucleotide sequence ID" value="NC_053239.1"/>
</dbReference>
<dbReference type="GeneID" id="63026531"/>
<evidence type="ECO:0000313" key="3">
    <source>
        <dbReference type="Proteomes" id="UP000272594"/>
    </source>
</evidence>
<gene>
    <name evidence="2" type="primary">23</name>
    <name evidence="2" type="ORF">SEA_BIZZY_23</name>
</gene>
<name>A0A3G3M8A0_9CAUD</name>
<dbReference type="KEGG" id="vg:63026531"/>
<protein>
    <submittedName>
        <fullName evidence="2">Uncharacterized protein</fullName>
    </submittedName>
</protein>